<evidence type="ECO:0000313" key="3">
    <source>
        <dbReference type="Proteomes" id="UP000230052"/>
    </source>
</evidence>
<dbReference type="SUPFAM" id="SSF159127">
    <property type="entry name" value="HupF/HypC-like"/>
    <property type="match status" value="1"/>
</dbReference>
<dbReference type="PROSITE" id="PS01097">
    <property type="entry name" value="HUPF_HYPC"/>
    <property type="match status" value="1"/>
</dbReference>
<proteinExistence type="inferred from homology"/>
<dbReference type="PRINTS" id="PR00445">
    <property type="entry name" value="HUPFHYPC"/>
</dbReference>
<dbReference type="NCBIfam" id="TIGR00074">
    <property type="entry name" value="hypC_hupF"/>
    <property type="match status" value="1"/>
</dbReference>
<evidence type="ECO:0000256" key="1">
    <source>
        <dbReference type="ARBA" id="ARBA00006018"/>
    </source>
</evidence>
<reference evidence="2 3" key="1">
    <citation type="submission" date="2017-09" db="EMBL/GenBank/DDBJ databases">
        <title>Depth-based differentiation of microbial function through sediment-hosted aquifers and enrichment of novel symbionts in the deep terrestrial subsurface.</title>
        <authorList>
            <person name="Probst A.J."/>
            <person name="Ladd B."/>
            <person name="Jarett J.K."/>
            <person name="Geller-Mcgrath D.E."/>
            <person name="Sieber C.M."/>
            <person name="Emerson J.B."/>
            <person name="Anantharaman K."/>
            <person name="Thomas B.C."/>
            <person name="Malmstrom R."/>
            <person name="Stieglmeier M."/>
            <person name="Klingl A."/>
            <person name="Woyke T."/>
            <person name="Ryan C.M."/>
            <person name="Banfield J.F."/>
        </authorList>
    </citation>
    <scope>NUCLEOTIDE SEQUENCE [LARGE SCALE GENOMIC DNA]</scope>
    <source>
        <strain evidence="2">CG07_land_8_20_14_0_80_42_15</strain>
    </source>
</reference>
<dbReference type="InterPro" id="IPR001109">
    <property type="entry name" value="Hydrogenase_HupF/HypC"/>
</dbReference>
<organism evidence="2 3">
    <name type="scientific">Candidatus Aquitaenariimonas noxiae</name>
    <dbReference type="NCBI Taxonomy" id="1974741"/>
    <lineage>
        <taxon>Bacteria</taxon>
        <taxon>Pseudomonadati</taxon>
        <taxon>Candidatus Omnitrophota</taxon>
        <taxon>Candidatus Aquitaenariimonas</taxon>
    </lineage>
</organism>
<name>A0A2J0KT86_9BACT</name>
<comment type="caution">
    <text evidence="2">The sequence shown here is derived from an EMBL/GenBank/DDBJ whole genome shotgun (WGS) entry which is preliminary data.</text>
</comment>
<comment type="similarity">
    <text evidence="1">Belongs to the HupF/HypC family.</text>
</comment>
<dbReference type="AlphaFoldDB" id="A0A2J0KT86"/>
<protein>
    <submittedName>
        <fullName evidence="2">HypC/HybG/HupF family hydrogenase formation chaperone</fullName>
    </submittedName>
</protein>
<dbReference type="GO" id="GO:1902670">
    <property type="term" value="F:carbon dioxide binding"/>
    <property type="evidence" value="ECO:0007669"/>
    <property type="project" value="TreeGrafter"/>
</dbReference>
<dbReference type="FunFam" id="2.30.30.140:FF:000022">
    <property type="entry name" value="Hydrogenase assembly chaperone HybG"/>
    <property type="match status" value="1"/>
</dbReference>
<sequence length="72" mass="7813">MCLGVPMKIAEIIGNEAVVESGGLKKKIGLHLVRNIRIGDYVIVHAGFAIEKLDKKRAQGTLKILKEMGSGR</sequence>
<dbReference type="GO" id="GO:0051604">
    <property type="term" value="P:protein maturation"/>
    <property type="evidence" value="ECO:0007669"/>
    <property type="project" value="TreeGrafter"/>
</dbReference>
<dbReference type="PANTHER" id="PTHR35177">
    <property type="entry name" value="HYDROGENASE MATURATION FACTOR HYBG"/>
    <property type="match status" value="1"/>
</dbReference>
<dbReference type="PANTHER" id="PTHR35177:SF2">
    <property type="entry name" value="HYDROGENASE MATURATION FACTOR HYBG"/>
    <property type="match status" value="1"/>
</dbReference>
<evidence type="ECO:0000313" key="2">
    <source>
        <dbReference type="EMBL" id="PIU41712.1"/>
    </source>
</evidence>
<dbReference type="InterPro" id="IPR019812">
    <property type="entry name" value="Hydgase_assmbl_chp_CS"/>
</dbReference>
<dbReference type="Proteomes" id="UP000230052">
    <property type="component" value="Unassembled WGS sequence"/>
</dbReference>
<dbReference type="GO" id="GO:0005506">
    <property type="term" value="F:iron ion binding"/>
    <property type="evidence" value="ECO:0007669"/>
    <property type="project" value="TreeGrafter"/>
</dbReference>
<gene>
    <name evidence="2" type="primary">hypC</name>
    <name evidence="2" type="ORF">COS99_03900</name>
</gene>
<dbReference type="EMBL" id="PEWV01000037">
    <property type="protein sequence ID" value="PIU41712.1"/>
    <property type="molecule type" value="Genomic_DNA"/>
</dbReference>
<dbReference type="Gene3D" id="2.30.30.140">
    <property type="match status" value="1"/>
</dbReference>
<accession>A0A2J0KT86</accession>
<dbReference type="Pfam" id="PF01455">
    <property type="entry name" value="HupF_HypC"/>
    <property type="match status" value="1"/>
</dbReference>